<evidence type="ECO:0008006" key="3">
    <source>
        <dbReference type="Google" id="ProtNLM"/>
    </source>
</evidence>
<dbReference type="SUPFAM" id="SSF142906">
    <property type="entry name" value="YjbR-like"/>
    <property type="match status" value="1"/>
</dbReference>
<accession>A0ABX0U5L5</accession>
<reference evidence="1 2" key="1">
    <citation type="submission" date="2020-03" db="EMBL/GenBank/DDBJ databases">
        <title>Genomic Encyclopedia of Type Strains, Phase IV (KMG-IV): sequencing the most valuable type-strain genomes for metagenomic binning, comparative biology and taxonomic classification.</title>
        <authorList>
            <person name="Goeker M."/>
        </authorList>
    </citation>
    <scope>NUCLEOTIDE SEQUENCE [LARGE SCALE GENOMIC DNA]</scope>
    <source>
        <strain evidence="1 2">DSM 22753</strain>
    </source>
</reference>
<dbReference type="InterPro" id="IPR038056">
    <property type="entry name" value="YjbR-like_sf"/>
</dbReference>
<dbReference type="Proteomes" id="UP000788153">
    <property type="component" value="Unassembled WGS sequence"/>
</dbReference>
<evidence type="ECO:0000313" key="2">
    <source>
        <dbReference type="Proteomes" id="UP000788153"/>
    </source>
</evidence>
<dbReference type="InterPro" id="IPR058532">
    <property type="entry name" value="YjbR/MT2646/Rv2570-like"/>
</dbReference>
<gene>
    <name evidence="1" type="ORF">FHT01_002508</name>
</gene>
<name>A0ABX0U5L5_9SPHN</name>
<dbReference type="RefSeq" id="WP_140047443.1">
    <property type="nucleotide sequence ID" value="NZ_BAAAEV010000001.1"/>
</dbReference>
<dbReference type="EMBL" id="JAASQP010000001">
    <property type="protein sequence ID" value="NIJ24966.1"/>
    <property type="molecule type" value="Genomic_DNA"/>
</dbReference>
<keyword evidence="2" id="KW-1185">Reference proteome</keyword>
<comment type="caution">
    <text evidence="1">The sequence shown here is derived from an EMBL/GenBank/DDBJ whole genome shotgun (WGS) entry which is preliminary data.</text>
</comment>
<proteinExistence type="predicted"/>
<protein>
    <recommendedName>
        <fullName evidence="3">YjbR protein</fullName>
    </recommendedName>
</protein>
<evidence type="ECO:0000313" key="1">
    <source>
        <dbReference type="EMBL" id="NIJ24966.1"/>
    </source>
</evidence>
<organism evidence="1 2">
    <name type="scientific">Sphingomonas japonica</name>
    <dbReference type="NCBI Taxonomy" id="511662"/>
    <lineage>
        <taxon>Bacteria</taxon>
        <taxon>Pseudomonadati</taxon>
        <taxon>Pseudomonadota</taxon>
        <taxon>Alphaproteobacteria</taxon>
        <taxon>Sphingomonadales</taxon>
        <taxon>Sphingomonadaceae</taxon>
        <taxon>Sphingomonas</taxon>
    </lineage>
</organism>
<dbReference type="Pfam" id="PF04237">
    <property type="entry name" value="YjbR"/>
    <property type="match status" value="1"/>
</dbReference>
<dbReference type="Gene3D" id="3.90.1150.30">
    <property type="match status" value="1"/>
</dbReference>
<sequence length="126" mass="13778">MALALDPQAALDSVRAAAQALPETGEKISHGIPAFEVAGRMFAYFRHDHHGDGRTVVCVKTSGREEQDLLIEADPDLYSWPAYIGPSGWIAMAIGQPDTEWAHVEDRIARSWELAAPKRLLEAGGR</sequence>